<dbReference type="RefSeq" id="WP_377773371.1">
    <property type="nucleotide sequence ID" value="NZ_JBHUOQ010000001.1"/>
</dbReference>
<dbReference type="Proteomes" id="UP001597519">
    <property type="component" value="Unassembled WGS sequence"/>
</dbReference>
<evidence type="ECO:0000313" key="2">
    <source>
        <dbReference type="EMBL" id="MFD2830441.1"/>
    </source>
</evidence>
<dbReference type="Gene3D" id="3.90.1200.10">
    <property type="match status" value="1"/>
</dbReference>
<dbReference type="EMBL" id="JBHUOQ010000001">
    <property type="protein sequence ID" value="MFD2830441.1"/>
    <property type="molecule type" value="Genomic_DNA"/>
</dbReference>
<accession>A0ABW5WYP1</accession>
<dbReference type="Pfam" id="PF01636">
    <property type="entry name" value="APH"/>
    <property type="match status" value="1"/>
</dbReference>
<feature type="domain" description="Aminoglycoside phosphotransferase" evidence="1">
    <location>
        <begin position="169"/>
        <end position="245"/>
    </location>
</feature>
<keyword evidence="3" id="KW-1185">Reference proteome</keyword>
<dbReference type="SUPFAM" id="SSF56112">
    <property type="entry name" value="Protein kinase-like (PK-like)"/>
    <property type="match status" value="1"/>
</dbReference>
<name>A0ABW5WYP1_9STAP</name>
<reference evidence="3" key="1">
    <citation type="journal article" date="2019" name="Int. J. Syst. Evol. Microbiol.">
        <title>The Global Catalogue of Microorganisms (GCM) 10K type strain sequencing project: providing services to taxonomists for standard genome sequencing and annotation.</title>
        <authorList>
            <consortium name="The Broad Institute Genomics Platform"/>
            <consortium name="The Broad Institute Genome Sequencing Center for Infectious Disease"/>
            <person name="Wu L."/>
            <person name="Ma J."/>
        </authorList>
    </citation>
    <scope>NUCLEOTIDE SEQUENCE [LARGE SCALE GENOMIC DNA]</scope>
    <source>
        <strain evidence="3">KCTC 33575</strain>
    </source>
</reference>
<organism evidence="2 3">
    <name type="scientific">Corticicoccus populi</name>
    <dbReference type="NCBI Taxonomy" id="1812821"/>
    <lineage>
        <taxon>Bacteria</taxon>
        <taxon>Bacillati</taxon>
        <taxon>Bacillota</taxon>
        <taxon>Bacilli</taxon>
        <taxon>Bacillales</taxon>
        <taxon>Staphylococcaceae</taxon>
        <taxon>Corticicoccus</taxon>
    </lineage>
</organism>
<evidence type="ECO:0000259" key="1">
    <source>
        <dbReference type="Pfam" id="PF01636"/>
    </source>
</evidence>
<sequence>MSYISKHKYHVLLKYSSFLTAGNYYIDDNERMFVHASSTDRPVIQDFHLNKEPVHINPDTSLFNGHILWFAADGGIKIFSNSEVLTFHKNHSRYSKKLSHYHYFSQYFNIPEILCFDDDSLKVTEKYIYFNASSGNYGALLFQTILDDYLNYFQEMDDSAEWQTLNSLLKDSPNLDKKEDYTDILNMIPPELYDVEFPFIPLHGDLWRANILFEKDTNTMYYIDWDESSRYIFFYDFFKMMWNTLDVDGMKLYLDCYLTGGYDTQFEACFKLFNLDFNPGYRRAYFCLFFLNFILVDVTMTYDIKLEEISSFKSKVLPYLY</sequence>
<comment type="caution">
    <text evidence="2">The sequence shown here is derived from an EMBL/GenBank/DDBJ whole genome shotgun (WGS) entry which is preliminary data.</text>
</comment>
<dbReference type="InterPro" id="IPR002575">
    <property type="entry name" value="Aminoglycoside_PTrfase"/>
</dbReference>
<gene>
    <name evidence="2" type="ORF">ACFSX4_08135</name>
</gene>
<proteinExistence type="predicted"/>
<evidence type="ECO:0000313" key="3">
    <source>
        <dbReference type="Proteomes" id="UP001597519"/>
    </source>
</evidence>
<dbReference type="InterPro" id="IPR011009">
    <property type="entry name" value="Kinase-like_dom_sf"/>
</dbReference>
<protein>
    <submittedName>
        <fullName evidence="2">Phosphotransferase</fullName>
    </submittedName>
</protein>